<dbReference type="InterPro" id="IPR025827">
    <property type="entry name" value="Zn_ribbon_recom_dom"/>
</dbReference>
<dbReference type="SMART" id="SM00857">
    <property type="entry name" value="Resolvase"/>
    <property type="match status" value="1"/>
</dbReference>
<dbReference type="InterPro" id="IPR011109">
    <property type="entry name" value="DNA_bind_recombinase_dom"/>
</dbReference>
<dbReference type="PROSITE" id="PS51737">
    <property type="entry name" value="RECOMBINASE_DNA_BIND"/>
    <property type="match status" value="1"/>
</dbReference>
<dbReference type="CDD" id="cd00338">
    <property type="entry name" value="Ser_Recombinase"/>
    <property type="match status" value="1"/>
</dbReference>
<dbReference type="Gene3D" id="3.40.50.1390">
    <property type="entry name" value="Resolvase, N-terminal catalytic domain"/>
    <property type="match status" value="1"/>
</dbReference>
<dbReference type="PROSITE" id="PS51736">
    <property type="entry name" value="RECOMBINASES_3"/>
    <property type="match status" value="1"/>
</dbReference>
<evidence type="ECO:0000259" key="2">
    <source>
        <dbReference type="PROSITE" id="PS51737"/>
    </source>
</evidence>
<feature type="domain" description="Recombinase" evidence="2">
    <location>
        <begin position="174"/>
        <end position="299"/>
    </location>
</feature>
<dbReference type="PANTHER" id="PTHR30461:SF23">
    <property type="entry name" value="DNA RECOMBINASE-RELATED"/>
    <property type="match status" value="1"/>
</dbReference>
<dbReference type="InterPro" id="IPR050639">
    <property type="entry name" value="SSR_resolvase"/>
</dbReference>
<proteinExistence type="predicted"/>
<dbReference type="GO" id="GO:0003677">
    <property type="term" value="F:DNA binding"/>
    <property type="evidence" value="ECO:0007669"/>
    <property type="project" value="InterPro"/>
</dbReference>
<dbReference type="AlphaFoldDB" id="A0A644V9C8"/>
<dbReference type="Pfam" id="PF00239">
    <property type="entry name" value="Resolvase"/>
    <property type="match status" value="1"/>
</dbReference>
<comment type="caution">
    <text evidence="3">The sequence shown here is derived from an EMBL/GenBank/DDBJ whole genome shotgun (WGS) entry which is preliminary data.</text>
</comment>
<dbReference type="InterPro" id="IPR036162">
    <property type="entry name" value="Resolvase-like_N_sf"/>
</dbReference>
<protein>
    <submittedName>
        <fullName evidence="3">Uncharacterized protein</fullName>
    </submittedName>
</protein>
<evidence type="ECO:0000259" key="1">
    <source>
        <dbReference type="PROSITE" id="PS51736"/>
    </source>
</evidence>
<reference evidence="3" key="1">
    <citation type="submission" date="2019-08" db="EMBL/GenBank/DDBJ databases">
        <authorList>
            <person name="Kucharzyk K."/>
            <person name="Murdoch R.W."/>
            <person name="Higgins S."/>
            <person name="Loffler F."/>
        </authorList>
    </citation>
    <scope>NUCLEOTIDE SEQUENCE</scope>
</reference>
<dbReference type="PANTHER" id="PTHR30461">
    <property type="entry name" value="DNA-INVERTASE FROM LAMBDOID PROPHAGE"/>
    <property type="match status" value="1"/>
</dbReference>
<accession>A0A644V9C8</accession>
<dbReference type="Pfam" id="PF13408">
    <property type="entry name" value="Zn_ribbon_recom"/>
    <property type="match status" value="1"/>
</dbReference>
<sequence length="418" mass="48250">MKNVRIIPPKPKENKKLRVAAYCRVSTSGPEQLRSLAIQIKAYTKMIKSNPNWIFVDVYYDIESGLRRSGRKSLDKLLRKAAKGKIDYVITKSISRVSRDTLEVLKIIRFLRERGINMHFENEKLDSIEADKEFEITLRGMLAQDESRNISENIQWGIQRKFEKGEIYTKYKNFMGYTCVDGEIVIVPEQAEVVRKIFDLYLQGLSLGQIKAYLESQRIKTVTGKDDWSAKTIRDMLKNEKYKGDTMLQKTFTEDFMTGKKIRNDGQRNKYYVKDSHPAIVSAEVFDKVQEEMVKRSRFVSNEDGNVEISSSKYNGKYLLGNLLVCGDCGATYRRRTERGKVVWRCATRIEKGKEACPHSPTLDEGWLQDTLGVAVCQNGAYDEGIIRNEVDKIQVFDAFILIYCTDGSQEKRSFQNY</sequence>
<name>A0A644V9C8_9ZZZZ</name>
<feature type="domain" description="Resolvase/invertase-type recombinase catalytic" evidence="1">
    <location>
        <begin position="18"/>
        <end position="165"/>
    </location>
</feature>
<gene>
    <name evidence="3" type="ORF">SDC9_33817</name>
</gene>
<dbReference type="EMBL" id="VSSQ01000245">
    <property type="protein sequence ID" value="MPL87807.1"/>
    <property type="molecule type" value="Genomic_DNA"/>
</dbReference>
<dbReference type="Pfam" id="PF07508">
    <property type="entry name" value="Recombinase"/>
    <property type="match status" value="1"/>
</dbReference>
<organism evidence="3">
    <name type="scientific">bioreactor metagenome</name>
    <dbReference type="NCBI Taxonomy" id="1076179"/>
    <lineage>
        <taxon>unclassified sequences</taxon>
        <taxon>metagenomes</taxon>
        <taxon>ecological metagenomes</taxon>
    </lineage>
</organism>
<dbReference type="GO" id="GO:0000150">
    <property type="term" value="F:DNA strand exchange activity"/>
    <property type="evidence" value="ECO:0007669"/>
    <property type="project" value="InterPro"/>
</dbReference>
<dbReference type="InterPro" id="IPR006119">
    <property type="entry name" value="Resolv_N"/>
</dbReference>
<dbReference type="SUPFAM" id="SSF53041">
    <property type="entry name" value="Resolvase-like"/>
    <property type="match status" value="1"/>
</dbReference>
<dbReference type="InterPro" id="IPR038109">
    <property type="entry name" value="DNA_bind_recomb_sf"/>
</dbReference>
<evidence type="ECO:0000313" key="3">
    <source>
        <dbReference type="EMBL" id="MPL87807.1"/>
    </source>
</evidence>
<dbReference type="Gene3D" id="3.90.1750.20">
    <property type="entry name" value="Putative Large Serine Recombinase, Chain B, Domain 2"/>
    <property type="match status" value="1"/>
</dbReference>